<protein>
    <submittedName>
        <fullName evidence="1">Uncharacterized protein</fullName>
    </submittedName>
</protein>
<keyword evidence="2" id="KW-1185">Reference proteome</keyword>
<gene>
    <name evidence="1" type="ORF">RAN89_13465</name>
</gene>
<reference evidence="1 2" key="1">
    <citation type="submission" date="2023-08" db="EMBL/GenBank/DDBJ databases">
        <title>Rhodoferax potami sp. nov. and Rhodoferax mekongensis sp. nov., isolated from the Mekong River in Thailand.</title>
        <authorList>
            <person name="Kitikhun S."/>
            <person name="Charoenyingcharoen P."/>
            <person name="Siriarchawattana P."/>
            <person name="Likhitrattanapisal S."/>
            <person name="Nilsakha T."/>
            <person name="Chanpet A."/>
            <person name="Rattanawaree P."/>
            <person name="Ingsriswang S."/>
        </authorList>
    </citation>
    <scope>NUCLEOTIDE SEQUENCE [LARGE SCALE GENOMIC DNA]</scope>
    <source>
        <strain evidence="1 2">TBRC 17307</strain>
    </source>
</reference>
<organism evidence="1 2">
    <name type="scientific">Rhodoferax mekongensis</name>
    <dbReference type="NCBI Taxonomy" id="3068341"/>
    <lineage>
        <taxon>Bacteria</taxon>
        <taxon>Pseudomonadati</taxon>
        <taxon>Pseudomonadota</taxon>
        <taxon>Betaproteobacteria</taxon>
        <taxon>Burkholderiales</taxon>
        <taxon>Comamonadaceae</taxon>
        <taxon>Rhodoferax</taxon>
    </lineage>
</organism>
<evidence type="ECO:0000313" key="1">
    <source>
        <dbReference type="EMBL" id="WNO03915.1"/>
    </source>
</evidence>
<sequence length="66" mass="7496">MSDHQDIQNLFKLRDALVELSGTMKEWLFQQRAHEGTLPVKDFDELLRSISGKKPESLGGEPGQKD</sequence>
<dbReference type="RefSeq" id="WP_313866786.1">
    <property type="nucleotide sequence ID" value="NZ_CP132507.1"/>
</dbReference>
<evidence type="ECO:0000313" key="2">
    <source>
        <dbReference type="Proteomes" id="UP001302257"/>
    </source>
</evidence>
<proteinExistence type="predicted"/>
<accession>A0ABZ0AW92</accession>
<dbReference type="EMBL" id="CP132507">
    <property type="protein sequence ID" value="WNO03915.1"/>
    <property type="molecule type" value="Genomic_DNA"/>
</dbReference>
<dbReference type="Proteomes" id="UP001302257">
    <property type="component" value="Chromosome"/>
</dbReference>
<name>A0ABZ0AW92_9BURK</name>